<evidence type="ECO:0000313" key="7">
    <source>
        <dbReference type="Proteomes" id="UP000188533"/>
    </source>
</evidence>
<feature type="region of interest" description="Disordered" evidence="2">
    <location>
        <begin position="42"/>
        <end position="68"/>
    </location>
</feature>
<feature type="domain" description="OB" evidence="4">
    <location>
        <begin position="101"/>
        <end position="173"/>
    </location>
</feature>
<dbReference type="GO" id="GO:0016020">
    <property type="term" value="C:membrane"/>
    <property type="evidence" value="ECO:0007669"/>
    <property type="project" value="TreeGrafter"/>
</dbReference>
<name>A0A1Q3EMM2_LENED</name>
<accession>A0A1Q3EMM2</accession>
<dbReference type="Pfam" id="PF00501">
    <property type="entry name" value="AMP-binding"/>
    <property type="match status" value="1"/>
</dbReference>
<comment type="caution">
    <text evidence="6">The sequence shown here is derived from an EMBL/GenBank/DDBJ whole genome shotgun (WGS) entry which is preliminary data.</text>
</comment>
<reference evidence="6 7" key="2">
    <citation type="submission" date="2017-02" db="EMBL/GenBank/DDBJ databases">
        <title>A genome survey and senescence transcriptome analysis in Lentinula edodes.</title>
        <authorList>
            <person name="Sakamoto Y."/>
            <person name="Nakade K."/>
            <person name="Sato S."/>
            <person name="Yoshida Y."/>
            <person name="Miyazaki K."/>
            <person name="Natsume S."/>
            <person name="Konno N."/>
        </authorList>
    </citation>
    <scope>NUCLEOTIDE SEQUENCE [LARGE SCALE GENOMIC DNA]</scope>
    <source>
        <strain evidence="6 7">NBRC 111202</strain>
    </source>
</reference>
<dbReference type="GO" id="GO:0005783">
    <property type="term" value="C:endoplasmic reticulum"/>
    <property type="evidence" value="ECO:0007669"/>
    <property type="project" value="TreeGrafter"/>
</dbReference>
<dbReference type="CDD" id="cd04478">
    <property type="entry name" value="RPA2_DBD_D"/>
    <property type="match status" value="1"/>
</dbReference>
<feature type="domain" description="AMP-dependent synthetase/ligase" evidence="3">
    <location>
        <begin position="405"/>
        <end position="831"/>
    </location>
</feature>
<dbReference type="Pfam" id="PF01336">
    <property type="entry name" value="tRNA_anti-codon"/>
    <property type="match status" value="1"/>
</dbReference>
<evidence type="ECO:0000259" key="3">
    <source>
        <dbReference type="Pfam" id="PF00501"/>
    </source>
</evidence>
<dbReference type="PANTHER" id="PTHR43272:SF11">
    <property type="entry name" value="AMP-DEPENDENT SYNTHETASE_LIGASE DOMAIN-CONTAINING PROTEIN"/>
    <property type="match status" value="1"/>
</dbReference>
<evidence type="ECO:0000256" key="2">
    <source>
        <dbReference type="SAM" id="MobiDB-lite"/>
    </source>
</evidence>
<dbReference type="SUPFAM" id="SSF56801">
    <property type="entry name" value="Acetyl-CoA synthetase-like"/>
    <property type="match status" value="1"/>
</dbReference>
<dbReference type="Gene3D" id="1.10.10.10">
    <property type="entry name" value="Winged helix-like DNA-binding domain superfamily/Winged helix DNA-binding domain"/>
    <property type="match status" value="1"/>
</dbReference>
<dbReference type="Gene3D" id="2.40.50.140">
    <property type="entry name" value="Nucleic acid-binding proteins"/>
    <property type="match status" value="1"/>
</dbReference>
<dbReference type="InterPro" id="IPR042099">
    <property type="entry name" value="ANL_N_sf"/>
</dbReference>
<comment type="similarity">
    <text evidence="1">Belongs to the replication factor A protein 2 family.</text>
</comment>
<evidence type="ECO:0000259" key="5">
    <source>
        <dbReference type="Pfam" id="PF08784"/>
    </source>
</evidence>
<dbReference type="EMBL" id="BDGU01000641">
    <property type="protein sequence ID" value="GAW08445.1"/>
    <property type="molecule type" value="Genomic_DNA"/>
</dbReference>
<dbReference type="InterPro" id="IPR004365">
    <property type="entry name" value="NA-bd_OB_tRNA"/>
</dbReference>
<keyword evidence="7" id="KW-1185">Reference proteome</keyword>
<organism evidence="6 7">
    <name type="scientific">Lentinula edodes</name>
    <name type="common">Shiitake mushroom</name>
    <name type="synonym">Lentinus edodes</name>
    <dbReference type="NCBI Taxonomy" id="5353"/>
    <lineage>
        <taxon>Eukaryota</taxon>
        <taxon>Fungi</taxon>
        <taxon>Dikarya</taxon>
        <taxon>Basidiomycota</taxon>
        <taxon>Agaricomycotina</taxon>
        <taxon>Agaricomycetes</taxon>
        <taxon>Agaricomycetidae</taxon>
        <taxon>Agaricales</taxon>
        <taxon>Marasmiineae</taxon>
        <taxon>Omphalotaceae</taxon>
        <taxon>Lentinula</taxon>
    </lineage>
</organism>
<reference evidence="6 7" key="1">
    <citation type="submission" date="2016-08" db="EMBL/GenBank/DDBJ databases">
        <authorList>
            <consortium name="Lentinula edodes genome sequencing consortium"/>
            <person name="Sakamoto Y."/>
            <person name="Nakade K."/>
            <person name="Sato S."/>
            <person name="Yoshida Y."/>
            <person name="Miyazaki K."/>
            <person name="Natsume S."/>
            <person name="Konno N."/>
        </authorList>
    </citation>
    <scope>NUCLEOTIDE SEQUENCE [LARGE SCALE GENOMIC DNA]</scope>
    <source>
        <strain evidence="6 7">NBRC 111202</strain>
    </source>
</reference>
<protein>
    <submittedName>
        <fullName evidence="6">Acetyl-synthetase</fullName>
    </submittedName>
</protein>
<dbReference type="InterPro" id="IPR012340">
    <property type="entry name" value="NA-bd_OB-fold"/>
</dbReference>
<proteinExistence type="inferred from homology"/>
<sequence length="883" mass="94922">MLAVGIAPGWSPWSRIVRKQTRRQQIRIMVLVSTLHQGGGFYPNSSPFNQSQASPGGASGETKRSELSHSVRPLTLAQVIKAHQAHTDAEWTLEGNEVGQVTIIGHVVNVTEQTTNFLYTLEDGTGKVEARRWREQNSEEDADKWGDIQVNQVIRVTGHMKAFGNRKYVNAVNIRPSEDPHEIYFHTMEALTVSLSLHNGMPNGPPIGQKSPGNASAYAAQSSGMANDDMAEYRHLPHLQREIIRALLAQPEHDEGGVHVGVVAKAVQKEGVTGASISDALDALMDAGQIFTTSDDAHFQPAVSSGMAPSISDLLVTDDLTILLGLIAGTVFLLRTFYRPQPLVHPILLGRQSEVAKVRNPGESAVYRNYGTGLMNRFPLRPHKDVQVLTDLVRSDMEAPRTLWNTKITNAALQDRVASFGTGLLRLADLQSQESNVLLLLNDCIEFLIADLALSSHSIPSMTLAAANLLSPVLDTHPPSAIITHAEFLSTLLELIYDAGEEGRHHTIVVVGEPSSRVMASVASKVKVLLWTDVEREGFKVPKIMTPLPKPSDVFSVSFFADNTGHVQGTQITHTNLTAGVAAIHALFPVSALLSSLDTIVSSHSLGGTYGRAVAYAAIFEGTSFATTESSKLFRVDEGTVKQDVVDVLSAQLYSIPSATVLFLKPTHLDALVDAILREAKKSFLLNAFAWRHKISGISEGFVSRDTLWDRLVYDAARANVIGEGAGTVRAVIVGGGLLPANLLTPARVALSCPIINTLTHPAVVGPVFALHALDLQDFSTLEEDSAKSFAPVGPPTVSIEAKLLGVDDSAVEDGADPSGTLVVRGPPVTKQLSGEELETPSGYVNIRTGESVSSGNGDDEDGWTNLGVKIRVLTNGAFRVVV</sequence>
<evidence type="ECO:0000259" key="4">
    <source>
        <dbReference type="Pfam" id="PF01336"/>
    </source>
</evidence>
<dbReference type="STRING" id="5353.A0A1Q3EMM2"/>
<dbReference type="Proteomes" id="UP000188533">
    <property type="component" value="Unassembled WGS sequence"/>
</dbReference>
<dbReference type="AlphaFoldDB" id="A0A1Q3EMM2"/>
<evidence type="ECO:0000256" key="1">
    <source>
        <dbReference type="ARBA" id="ARBA00007815"/>
    </source>
</evidence>
<dbReference type="Pfam" id="PF08784">
    <property type="entry name" value="RPA_C"/>
    <property type="match status" value="1"/>
</dbReference>
<gene>
    <name evidence="6" type="ORF">LENED_010504</name>
</gene>
<dbReference type="InterPro" id="IPR000873">
    <property type="entry name" value="AMP-dep_synth/lig_dom"/>
</dbReference>
<dbReference type="InterPro" id="IPR036388">
    <property type="entry name" value="WH-like_DNA-bd_sf"/>
</dbReference>
<feature type="domain" description="Replication protein A C-terminal" evidence="5">
    <location>
        <begin position="209"/>
        <end position="296"/>
    </location>
</feature>
<dbReference type="GO" id="GO:0004467">
    <property type="term" value="F:long-chain fatty acid-CoA ligase activity"/>
    <property type="evidence" value="ECO:0007669"/>
    <property type="project" value="TreeGrafter"/>
</dbReference>
<dbReference type="Gene3D" id="3.40.50.12780">
    <property type="entry name" value="N-terminal domain of ligase-like"/>
    <property type="match status" value="1"/>
</dbReference>
<feature type="compositionally biased region" description="Polar residues" evidence="2">
    <location>
        <begin position="43"/>
        <end position="54"/>
    </location>
</feature>
<evidence type="ECO:0000313" key="6">
    <source>
        <dbReference type="EMBL" id="GAW08445.1"/>
    </source>
</evidence>
<dbReference type="GO" id="GO:0003676">
    <property type="term" value="F:nucleic acid binding"/>
    <property type="evidence" value="ECO:0007669"/>
    <property type="project" value="InterPro"/>
</dbReference>
<dbReference type="InterPro" id="IPR014892">
    <property type="entry name" value="RPA_C"/>
</dbReference>
<dbReference type="PANTHER" id="PTHR43272">
    <property type="entry name" value="LONG-CHAIN-FATTY-ACID--COA LIGASE"/>
    <property type="match status" value="1"/>
</dbReference>
<dbReference type="SUPFAM" id="SSF50249">
    <property type="entry name" value="Nucleic acid-binding proteins"/>
    <property type="match status" value="1"/>
</dbReference>